<name>E3LB73_PUCGT</name>
<evidence type="ECO:0000256" key="1">
    <source>
        <dbReference type="SAM" id="MobiDB-lite"/>
    </source>
</evidence>
<dbReference type="EMBL" id="DS178409">
    <property type="protein sequence ID" value="EFP93798.2"/>
    <property type="molecule type" value="Genomic_DNA"/>
</dbReference>
<dbReference type="RefSeq" id="XP_003338217.2">
    <property type="nucleotide sequence ID" value="XM_003338169.2"/>
</dbReference>
<accession>E3LB73</accession>
<feature type="compositionally biased region" description="Polar residues" evidence="1">
    <location>
        <begin position="42"/>
        <end position="57"/>
    </location>
</feature>
<dbReference type="Proteomes" id="UP000008783">
    <property type="component" value="Unassembled WGS sequence"/>
</dbReference>
<dbReference type="InParanoid" id="E3LB73"/>
<evidence type="ECO:0000313" key="3">
    <source>
        <dbReference type="Proteomes" id="UP000008783"/>
    </source>
</evidence>
<feature type="compositionally biased region" description="Polar residues" evidence="1">
    <location>
        <begin position="66"/>
        <end position="94"/>
    </location>
</feature>
<organism evidence="2 3">
    <name type="scientific">Puccinia graminis f. sp. tritici (strain CRL 75-36-700-3 / race SCCL)</name>
    <name type="common">Black stem rust fungus</name>
    <dbReference type="NCBI Taxonomy" id="418459"/>
    <lineage>
        <taxon>Eukaryota</taxon>
        <taxon>Fungi</taxon>
        <taxon>Dikarya</taxon>
        <taxon>Basidiomycota</taxon>
        <taxon>Pucciniomycotina</taxon>
        <taxon>Pucciniomycetes</taxon>
        <taxon>Pucciniales</taxon>
        <taxon>Pucciniaceae</taxon>
        <taxon>Puccinia</taxon>
    </lineage>
</organism>
<dbReference type="GeneID" id="10535248"/>
<reference evidence="3" key="2">
    <citation type="journal article" date="2011" name="Proc. Natl. Acad. Sci. U.S.A.">
        <title>Obligate biotrophy features unraveled by the genomic analysis of rust fungi.</title>
        <authorList>
            <person name="Duplessis S."/>
            <person name="Cuomo C.A."/>
            <person name="Lin Y.-C."/>
            <person name="Aerts A."/>
            <person name="Tisserant E."/>
            <person name="Veneault-Fourrey C."/>
            <person name="Joly D.L."/>
            <person name="Hacquard S."/>
            <person name="Amselem J."/>
            <person name="Cantarel B.L."/>
            <person name="Chiu R."/>
            <person name="Coutinho P.M."/>
            <person name="Feau N."/>
            <person name="Field M."/>
            <person name="Frey P."/>
            <person name="Gelhaye E."/>
            <person name="Goldberg J."/>
            <person name="Grabherr M.G."/>
            <person name="Kodira C.D."/>
            <person name="Kohler A."/>
            <person name="Kuees U."/>
            <person name="Lindquist E.A."/>
            <person name="Lucas S.M."/>
            <person name="Mago R."/>
            <person name="Mauceli E."/>
            <person name="Morin E."/>
            <person name="Murat C."/>
            <person name="Pangilinan J.L."/>
            <person name="Park R."/>
            <person name="Pearson M."/>
            <person name="Quesneville H."/>
            <person name="Rouhier N."/>
            <person name="Sakthikumar S."/>
            <person name="Salamov A.A."/>
            <person name="Schmutz J."/>
            <person name="Selles B."/>
            <person name="Shapiro H."/>
            <person name="Tanguay P."/>
            <person name="Tuskan G.A."/>
            <person name="Henrissat B."/>
            <person name="Van de Peer Y."/>
            <person name="Rouze P."/>
            <person name="Ellis J.G."/>
            <person name="Dodds P.N."/>
            <person name="Schein J.E."/>
            <person name="Zhong S."/>
            <person name="Hamelin R.C."/>
            <person name="Grigoriev I.V."/>
            <person name="Szabo L.J."/>
            <person name="Martin F."/>
        </authorList>
    </citation>
    <scope>NUCLEOTIDE SEQUENCE [LARGE SCALE GENOMIC DNA]</scope>
    <source>
        <strain evidence="3">CRL 75-36-700-3 / race SCCL</strain>
    </source>
</reference>
<dbReference type="OrthoDB" id="2507425at2759"/>
<dbReference type="VEuPathDB" id="FungiDB:PGTG_19843"/>
<proteinExistence type="predicted"/>
<dbReference type="HOGENOM" id="CLU_107257_0_0_1"/>
<evidence type="ECO:0000313" key="2">
    <source>
        <dbReference type="EMBL" id="EFP93798.2"/>
    </source>
</evidence>
<keyword evidence="3" id="KW-1185">Reference proteome</keyword>
<sequence length="150" mass="16958">MVMVRELKKQKWARFKGKPHWIRCFAHVLNLIVQGILRPFGNQKQTKGSSNQAQIPPNYSDDSKSANDSPVENIITSKNNIDDSSNEDYQSSEVGSVDQDDCEDLESLDIDDIEQVSEEEEGDWYTIKCCKESLAKVSKYPSSLASLIQL</sequence>
<gene>
    <name evidence="2" type="ORF">PGTG_19843</name>
</gene>
<feature type="region of interest" description="Disordered" evidence="1">
    <location>
        <begin position="42"/>
        <end position="100"/>
    </location>
</feature>
<dbReference type="KEGG" id="pgr:PGTG_19843"/>
<reference key="1">
    <citation type="submission" date="2007-01" db="EMBL/GenBank/DDBJ databases">
        <title>The Genome Sequence of Puccinia graminis f. sp. tritici Strain CRL 75-36-700-3.</title>
        <authorList>
            <consortium name="The Broad Institute Genome Sequencing Platform"/>
            <person name="Birren B."/>
            <person name="Lander E."/>
            <person name="Galagan J."/>
            <person name="Nusbaum C."/>
            <person name="Devon K."/>
            <person name="Cuomo C."/>
            <person name="Jaffe D."/>
            <person name="Butler J."/>
            <person name="Alvarez P."/>
            <person name="Gnerre S."/>
            <person name="Grabherr M."/>
            <person name="Mauceli E."/>
            <person name="Brockman W."/>
            <person name="Young S."/>
            <person name="LaButti K."/>
            <person name="Sykes S."/>
            <person name="DeCaprio D."/>
            <person name="Crawford M."/>
            <person name="Koehrsen M."/>
            <person name="Engels R."/>
            <person name="Montgomery P."/>
            <person name="Pearson M."/>
            <person name="Howarth C."/>
            <person name="Larson L."/>
            <person name="White J."/>
            <person name="Zeng Q."/>
            <person name="Kodira C."/>
            <person name="Yandava C."/>
            <person name="Alvarado L."/>
            <person name="O'Leary S."/>
            <person name="Szabo L."/>
            <person name="Dean R."/>
            <person name="Schein J."/>
        </authorList>
    </citation>
    <scope>NUCLEOTIDE SEQUENCE</scope>
    <source>
        <strain>CRL 75-36-700-3</strain>
    </source>
</reference>
<dbReference type="AlphaFoldDB" id="E3LB73"/>
<protein>
    <submittedName>
        <fullName evidence="2">Uncharacterized protein</fullName>
    </submittedName>
</protein>